<evidence type="ECO:0000313" key="2">
    <source>
        <dbReference type="EMBL" id="KAK0634971.1"/>
    </source>
</evidence>
<dbReference type="GO" id="GO:1990116">
    <property type="term" value="P:ribosome-associated ubiquitin-dependent protein catabolic process"/>
    <property type="evidence" value="ECO:0007669"/>
    <property type="project" value="TreeGrafter"/>
</dbReference>
<gene>
    <name evidence="2" type="ORF">B0T17DRAFT_604265</name>
</gene>
<dbReference type="Proteomes" id="UP001174934">
    <property type="component" value="Unassembled WGS sequence"/>
</dbReference>
<evidence type="ECO:0000256" key="1">
    <source>
        <dbReference type="SAM" id="MobiDB-lite"/>
    </source>
</evidence>
<comment type="caution">
    <text evidence="2">The sequence shown here is derived from an EMBL/GenBank/DDBJ whole genome shotgun (WGS) entry which is preliminary data.</text>
</comment>
<organism evidence="2 3">
    <name type="scientific">Bombardia bombarda</name>
    <dbReference type="NCBI Taxonomy" id="252184"/>
    <lineage>
        <taxon>Eukaryota</taxon>
        <taxon>Fungi</taxon>
        <taxon>Dikarya</taxon>
        <taxon>Ascomycota</taxon>
        <taxon>Pezizomycotina</taxon>
        <taxon>Sordariomycetes</taxon>
        <taxon>Sordariomycetidae</taxon>
        <taxon>Sordariales</taxon>
        <taxon>Lasiosphaeriaceae</taxon>
        <taxon>Bombardia</taxon>
    </lineage>
</organism>
<dbReference type="GO" id="GO:1990112">
    <property type="term" value="C:RQC complex"/>
    <property type="evidence" value="ECO:0007669"/>
    <property type="project" value="TreeGrafter"/>
</dbReference>
<dbReference type="AlphaFoldDB" id="A0AA40CDN6"/>
<feature type="region of interest" description="Disordered" evidence="1">
    <location>
        <begin position="666"/>
        <end position="715"/>
    </location>
</feature>
<feature type="compositionally biased region" description="Basic and acidic residues" evidence="1">
    <location>
        <begin position="628"/>
        <end position="638"/>
    </location>
</feature>
<evidence type="ECO:0000313" key="3">
    <source>
        <dbReference type="Proteomes" id="UP001174934"/>
    </source>
</evidence>
<feature type="compositionally biased region" description="Basic residues" evidence="1">
    <location>
        <begin position="85"/>
        <end position="100"/>
    </location>
</feature>
<proteinExistence type="predicted"/>
<protein>
    <submittedName>
        <fullName evidence="2">Transcriptional repressor TCF25-domain-containing protein</fullName>
    </submittedName>
</protein>
<sequence>MASRQLRKLRQQQELFNAAAESSQASEESEEEYVPAPRKNAFPGFAALADNEDDDDEPKSDEDEAKADQTLGLASEEVEEAAPAKKSKKSKKKKKKKKKATKFEVAEPEQKKDDFLDDIDRALEELKLKNPQANAAGSSAASLVAPGGSPPNELSELFRINFQHLKAMNEMRKLFGNAMGTVDAEDPQGNRLGGGGREVDLETFLNTAPNPYSGRPSVHEAVLRLNPFIEGKRTWPRDSALGLKMECLQKQTDDGFAEFTFAHTKAYEDLEDSFFGLVQSYDSMQMVYFLQRHPYHISSLIQVSKIARNDQNSSLAADLIERALFSFGRVSLTDFRKKLEQGRVRIDFARPENRQFYLAGYNMIKLLVLKGTCRTALEWAKLFLGLNRQDPYGMLNWIHVLAIRAYEGQWFIDLCASSLLNPPPTATTTNGLTAAAPYIKQTLALAHLQLNSPAAARACITSGIAQLPWLYYALFTSLSLDAPPSVWAILPRDADEELHTKLYVHMAKDLWNNPLAISALTDAANAGPRPDADALPRGPSVALATARFVYLDNTPELMAAVPRKMLHVQPNFDFDPLPPPREENVFSSEAQKKPWVMAEEEGVEGMVARLAAMARAHMEAAQQQQQQQERERGGDERRAWVEDVEDEGEAPLPGMMGRVLNRLFGRWGSDDGGSGTSTPVGEAPWEEGGRRLPGGWDAEFDGHDEGEQQGDGAAR</sequence>
<dbReference type="EMBL" id="JAULSR010000001">
    <property type="protein sequence ID" value="KAK0634971.1"/>
    <property type="molecule type" value="Genomic_DNA"/>
</dbReference>
<reference evidence="2" key="1">
    <citation type="submission" date="2023-06" db="EMBL/GenBank/DDBJ databases">
        <title>Genome-scale phylogeny and comparative genomics of the fungal order Sordariales.</title>
        <authorList>
            <consortium name="Lawrence Berkeley National Laboratory"/>
            <person name="Hensen N."/>
            <person name="Bonometti L."/>
            <person name="Westerberg I."/>
            <person name="Brannstrom I.O."/>
            <person name="Guillou S."/>
            <person name="Cros-Aarteil S."/>
            <person name="Calhoun S."/>
            <person name="Haridas S."/>
            <person name="Kuo A."/>
            <person name="Mondo S."/>
            <person name="Pangilinan J."/>
            <person name="Riley R."/>
            <person name="LaButti K."/>
            <person name="Andreopoulos B."/>
            <person name="Lipzen A."/>
            <person name="Chen C."/>
            <person name="Yanf M."/>
            <person name="Daum C."/>
            <person name="Ng V."/>
            <person name="Clum A."/>
            <person name="Steindorff A."/>
            <person name="Ohm R."/>
            <person name="Martin F."/>
            <person name="Silar P."/>
            <person name="Natvig D."/>
            <person name="Lalanne C."/>
            <person name="Gautier V."/>
            <person name="Ament-velasquez S.L."/>
            <person name="Kruys A."/>
            <person name="Hutchinson M.I."/>
            <person name="Powell A.J."/>
            <person name="Barry K."/>
            <person name="Miller A.N."/>
            <person name="Grigoriev I.V."/>
            <person name="Debuchy R."/>
            <person name="Gladieux P."/>
            <person name="Thoren M.H."/>
            <person name="Johannesson H."/>
        </authorList>
    </citation>
    <scope>NUCLEOTIDE SEQUENCE</scope>
    <source>
        <strain evidence="2">SMH3391-2</strain>
    </source>
</reference>
<feature type="compositionally biased region" description="Low complexity" evidence="1">
    <location>
        <begin position="17"/>
        <end position="26"/>
    </location>
</feature>
<feature type="compositionally biased region" description="Low complexity" evidence="1">
    <location>
        <begin position="617"/>
        <end position="627"/>
    </location>
</feature>
<feature type="region of interest" description="Disordered" evidence="1">
    <location>
        <begin position="17"/>
        <end position="109"/>
    </location>
</feature>
<dbReference type="PANTHER" id="PTHR22684">
    <property type="entry name" value="NULP1-RELATED"/>
    <property type="match status" value="1"/>
</dbReference>
<name>A0AA40CDN6_9PEZI</name>
<feature type="compositionally biased region" description="Acidic residues" evidence="1">
    <location>
        <begin position="50"/>
        <end position="65"/>
    </location>
</feature>
<keyword evidence="3" id="KW-1185">Reference proteome</keyword>
<feature type="region of interest" description="Disordered" evidence="1">
    <location>
        <begin position="617"/>
        <end position="638"/>
    </location>
</feature>
<accession>A0AA40CDN6</accession>
<dbReference type="Pfam" id="PF04910">
    <property type="entry name" value="Tcf25"/>
    <property type="match status" value="1"/>
</dbReference>
<dbReference type="InterPro" id="IPR006994">
    <property type="entry name" value="TCF25/Rqc1"/>
</dbReference>
<dbReference type="GO" id="GO:0072344">
    <property type="term" value="P:rescue of stalled ribosome"/>
    <property type="evidence" value="ECO:0007669"/>
    <property type="project" value="TreeGrafter"/>
</dbReference>
<dbReference type="PANTHER" id="PTHR22684:SF0">
    <property type="entry name" value="RIBOSOME QUALITY CONTROL COMPLEX SUBUNIT TCF25"/>
    <property type="match status" value="1"/>
</dbReference>